<evidence type="ECO:0000313" key="1">
    <source>
        <dbReference type="EMBL" id="VTS32054.1"/>
    </source>
</evidence>
<sequence>MVKTTLSYTDKNVPDTIDIKYTYQGKDGALDEEQYNAIVAKNVSQDELISQVKSTADNAKANALSALSNIVVSLKN</sequence>
<dbReference type="Proteomes" id="UP000394068">
    <property type="component" value="Unassembled WGS sequence"/>
</dbReference>
<accession>A0A4U9YZH7</accession>
<organism evidence="1 2">
    <name type="scientific">Streptococcus pseudoporcinus</name>
    <dbReference type="NCBI Taxonomy" id="361101"/>
    <lineage>
        <taxon>Bacteria</taxon>
        <taxon>Bacillati</taxon>
        <taxon>Bacillota</taxon>
        <taxon>Bacilli</taxon>
        <taxon>Lactobacillales</taxon>
        <taxon>Streptococcaceae</taxon>
        <taxon>Streptococcus</taxon>
    </lineage>
</organism>
<name>A0A4U9YZH7_9STRE</name>
<proteinExistence type="predicted"/>
<evidence type="ECO:0000313" key="2">
    <source>
        <dbReference type="Proteomes" id="UP000394068"/>
    </source>
</evidence>
<gene>
    <name evidence="1" type="ORF">NCTC5386_02205</name>
</gene>
<dbReference type="RefSeq" id="WP_223837175.1">
    <property type="nucleotide sequence ID" value="NZ_CABEHT010000003.1"/>
</dbReference>
<dbReference type="AlphaFoldDB" id="A0A4U9YZH7"/>
<protein>
    <submittedName>
        <fullName evidence="1">Uncharacterized protein</fullName>
    </submittedName>
</protein>
<dbReference type="EMBL" id="CABEHT010000003">
    <property type="protein sequence ID" value="VTS32054.1"/>
    <property type="molecule type" value="Genomic_DNA"/>
</dbReference>
<reference evidence="1 2" key="1">
    <citation type="submission" date="2019-05" db="EMBL/GenBank/DDBJ databases">
        <authorList>
            <consortium name="Pathogen Informatics"/>
        </authorList>
    </citation>
    <scope>NUCLEOTIDE SEQUENCE [LARGE SCALE GENOMIC DNA]</scope>
    <source>
        <strain evidence="1 2">NCTC5386</strain>
    </source>
</reference>